<sequence length="284" mass="32256">MKSLVRRCLILILVGVQLLAVHAAMASDSNLQENPWKKFSVDVGVFLTAVDSSVRLGTGLGVDVDVEEALGLESTNTVFRADALWRFTQNQRHRLDFTWFSFRRNGNRQITEDVAIEDDDGNRITILAETGVEAFFDLDIYELAYTYSFFQDDRIDLAAGIGFYVMPIDFGIKSRGLLDEEGQENFTAPLPVFGLRMDVALNPRWFIRTGAQVFYVEIDNFKGSIMEFRTALEYNPWTHVGIGLGFDTLGIRLEAEDEDWPGIDLKGNVEFNYAGLQLYLRLFF</sequence>
<dbReference type="SUPFAM" id="SSF56925">
    <property type="entry name" value="OMPA-like"/>
    <property type="match status" value="1"/>
</dbReference>
<keyword evidence="3" id="KW-1185">Reference proteome</keyword>
<name>A0A5K7YYQ1_9BACT</name>
<protein>
    <recommendedName>
        <fullName evidence="4">Outer membrane protein beta-barrel domain-containing protein</fullName>
    </recommendedName>
</protein>
<keyword evidence="1" id="KW-0732">Signal</keyword>
<dbReference type="KEGG" id="dwd:DSCW_22290"/>
<gene>
    <name evidence="2" type="ORF">DSCW_22290</name>
</gene>
<evidence type="ECO:0000256" key="1">
    <source>
        <dbReference type="SAM" id="SignalP"/>
    </source>
</evidence>
<feature type="chain" id="PRO_5024286302" description="Outer membrane protein beta-barrel domain-containing protein" evidence="1">
    <location>
        <begin position="27"/>
        <end position="284"/>
    </location>
</feature>
<dbReference type="OrthoDB" id="7056944at2"/>
<proteinExistence type="predicted"/>
<dbReference type="Proteomes" id="UP000427769">
    <property type="component" value="Chromosome"/>
</dbReference>
<evidence type="ECO:0000313" key="3">
    <source>
        <dbReference type="Proteomes" id="UP000427769"/>
    </source>
</evidence>
<dbReference type="EMBL" id="AP021875">
    <property type="protein sequence ID" value="BBO74812.1"/>
    <property type="molecule type" value="Genomic_DNA"/>
</dbReference>
<dbReference type="InterPro" id="IPR011250">
    <property type="entry name" value="OMP/PagP_B-barrel"/>
</dbReference>
<accession>A0A5K7YYQ1</accession>
<evidence type="ECO:0008006" key="4">
    <source>
        <dbReference type="Google" id="ProtNLM"/>
    </source>
</evidence>
<organism evidence="2 3">
    <name type="scientific">Desulfosarcina widdelii</name>
    <dbReference type="NCBI Taxonomy" id="947919"/>
    <lineage>
        <taxon>Bacteria</taxon>
        <taxon>Pseudomonadati</taxon>
        <taxon>Thermodesulfobacteriota</taxon>
        <taxon>Desulfobacteria</taxon>
        <taxon>Desulfobacterales</taxon>
        <taxon>Desulfosarcinaceae</taxon>
        <taxon>Desulfosarcina</taxon>
    </lineage>
</organism>
<evidence type="ECO:0000313" key="2">
    <source>
        <dbReference type="EMBL" id="BBO74812.1"/>
    </source>
</evidence>
<feature type="signal peptide" evidence="1">
    <location>
        <begin position="1"/>
        <end position="26"/>
    </location>
</feature>
<dbReference type="AlphaFoldDB" id="A0A5K7YYQ1"/>
<reference evidence="2 3" key="1">
    <citation type="submission" date="2019-11" db="EMBL/GenBank/DDBJ databases">
        <title>Comparative genomics of hydrocarbon-degrading Desulfosarcina strains.</title>
        <authorList>
            <person name="Watanabe M."/>
            <person name="Kojima H."/>
            <person name="Fukui M."/>
        </authorList>
    </citation>
    <scope>NUCLEOTIDE SEQUENCE [LARGE SCALE GENOMIC DNA]</scope>
    <source>
        <strain evidence="2 3">PP31</strain>
    </source>
</reference>
<dbReference type="RefSeq" id="WP_155303794.1">
    <property type="nucleotide sequence ID" value="NZ_AP021875.1"/>
</dbReference>